<dbReference type="InterPro" id="IPR017926">
    <property type="entry name" value="GATASE"/>
</dbReference>
<dbReference type="InterPro" id="IPR029062">
    <property type="entry name" value="Class_I_gatase-like"/>
</dbReference>
<keyword evidence="1" id="KW-0315">Glutamine amidotransferase</keyword>
<dbReference type="InterPro" id="IPR006221">
    <property type="entry name" value="TrpG/PapA_dom"/>
</dbReference>
<dbReference type="RefSeq" id="WP_344978827.1">
    <property type="nucleotide sequence ID" value="NZ_BAAAVI010000057.1"/>
</dbReference>
<dbReference type="PANTHER" id="PTHR43418">
    <property type="entry name" value="MULTIFUNCTIONAL TRYPTOPHAN BIOSYNTHESIS PROTEIN-RELATED"/>
    <property type="match status" value="1"/>
</dbReference>
<evidence type="ECO:0000313" key="3">
    <source>
        <dbReference type="EMBL" id="GAA2896346.1"/>
    </source>
</evidence>
<dbReference type="SUPFAM" id="SSF52317">
    <property type="entry name" value="Class I glutamine amidotransferase-like"/>
    <property type="match status" value="1"/>
</dbReference>
<accession>A0ABN3W7U6</accession>
<dbReference type="PRINTS" id="PR00099">
    <property type="entry name" value="CPSGATASE"/>
</dbReference>
<gene>
    <name evidence="3" type="ORF">GCM10010517_61330</name>
</gene>
<dbReference type="EMBL" id="BAAAVI010000057">
    <property type="protein sequence ID" value="GAA2896346.1"/>
    <property type="molecule type" value="Genomic_DNA"/>
</dbReference>
<dbReference type="Pfam" id="PF00117">
    <property type="entry name" value="GATase"/>
    <property type="match status" value="1"/>
</dbReference>
<dbReference type="PROSITE" id="PS51273">
    <property type="entry name" value="GATASE_TYPE_1"/>
    <property type="match status" value="1"/>
</dbReference>
<feature type="domain" description="Glutamine amidotransferase" evidence="2">
    <location>
        <begin position="5"/>
        <end position="185"/>
    </location>
</feature>
<name>A0ABN3W7U6_9ACTN</name>
<dbReference type="InterPro" id="IPR050472">
    <property type="entry name" value="Anth_synth/Amidotransfase"/>
</dbReference>
<protein>
    <submittedName>
        <fullName evidence="3">Aminodeoxychorismate/anthranilate synthase component II</fullName>
    </submittedName>
</protein>
<comment type="caution">
    <text evidence="3">The sequence shown here is derived from an EMBL/GenBank/DDBJ whole genome shotgun (WGS) entry which is preliminary data.</text>
</comment>
<proteinExistence type="predicted"/>
<dbReference type="NCBIfam" id="TIGR00566">
    <property type="entry name" value="trpG_papA"/>
    <property type="match status" value="1"/>
</dbReference>
<evidence type="ECO:0000313" key="4">
    <source>
        <dbReference type="Proteomes" id="UP001500831"/>
    </source>
</evidence>
<sequence length="193" mass="20192">MTRVLVVDNHDSFVHTIVQYLRELGATCDVRPRDRVAAEDAAGFDGVLISPGPGAPEDAGVSVPLVGFCEARGLPLLGVCLGHQAIAVAHGATVARAPELVHGRTSAITHDGRGVFAGLPSPVTMTRYHSLAVLPGTVPEILQVTATTADGVIMGLRHRAAPVEGVQFHPESVISEYGHRLLGNWLEGFAGSV</sequence>
<dbReference type="CDD" id="cd01743">
    <property type="entry name" value="GATase1_Anthranilate_Synthase"/>
    <property type="match status" value="1"/>
</dbReference>
<dbReference type="Proteomes" id="UP001500831">
    <property type="component" value="Unassembled WGS sequence"/>
</dbReference>
<reference evidence="3 4" key="1">
    <citation type="journal article" date="2019" name="Int. J. Syst. Evol. Microbiol.">
        <title>The Global Catalogue of Microorganisms (GCM) 10K type strain sequencing project: providing services to taxonomists for standard genome sequencing and annotation.</title>
        <authorList>
            <consortium name="The Broad Institute Genomics Platform"/>
            <consortium name="The Broad Institute Genome Sequencing Center for Infectious Disease"/>
            <person name="Wu L."/>
            <person name="Ma J."/>
        </authorList>
    </citation>
    <scope>NUCLEOTIDE SEQUENCE [LARGE SCALE GENOMIC DNA]</scope>
    <source>
        <strain evidence="3 4">JCM 6242</strain>
    </source>
</reference>
<evidence type="ECO:0000256" key="1">
    <source>
        <dbReference type="ARBA" id="ARBA00022962"/>
    </source>
</evidence>
<organism evidence="3 4">
    <name type="scientific">Streptosporangium fragile</name>
    <dbReference type="NCBI Taxonomy" id="46186"/>
    <lineage>
        <taxon>Bacteria</taxon>
        <taxon>Bacillati</taxon>
        <taxon>Actinomycetota</taxon>
        <taxon>Actinomycetes</taxon>
        <taxon>Streptosporangiales</taxon>
        <taxon>Streptosporangiaceae</taxon>
        <taxon>Streptosporangium</taxon>
    </lineage>
</organism>
<dbReference type="PRINTS" id="PR00097">
    <property type="entry name" value="ANTSNTHASEII"/>
</dbReference>
<dbReference type="PANTHER" id="PTHR43418:SF4">
    <property type="entry name" value="MULTIFUNCTIONAL TRYPTOPHAN BIOSYNTHESIS PROTEIN"/>
    <property type="match status" value="1"/>
</dbReference>
<dbReference type="PRINTS" id="PR00096">
    <property type="entry name" value="GATASE"/>
</dbReference>
<evidence type="ECO:0000259" key="2">
    <source>
        <dbReference type="Pfam" id="PF00117"/>
    </source>
</evidence>
<keyword evidence="4" id="KW-1185">Reference proteome</keyword>
<dbReference type="Gene3D" id="3.40.50.880">
    <property type="match status" value="1"/>
</dbReference>